<keyword evidence="20" id="KW-0325">Glycoprotein</keyword>
<keyword evidence="19 26" id="KW-0675">Receptor</keyword>
<dbReference type="FunFam" id="3.30.200.20:FF:000309">
    <property type="entry name" value="Leucine-rich repeat receptor protein kinase MSP1"/>
    <property type="match status" value="1"/>
</dbReference>
<dbReference type="SMART" id="SM00369">
    <property type="entry name" value="LRR_TYP"/>
    <property type="match status" value="8"/>
</dbReference>
<evidence type="ECO:0000256" key="11">
    <source>
        <dbReference type="ARBA" id="ARBA00022692"/>
    </source>
</evidence>
<evidence type="ECO:0000256" key="1">
    <source>
        <dbReference type="ARBA" id="ARBA00004162"/>
    </source>
</evidence>
<dbReference type="PROSITE" id="PS50011">
    <property type="entry name" value="PROTEIN_KINASE_DOM"/>
    <property type="match status" value="1"/>
</dbReference>
<dbReference type="InterPro" id="IPR008271">
    <property type="entry name" value="Ser/Thr_kinase_AS"/>
</dbReference>
<keyword evidence="6" id="KW-1003">Cell membrane</keyword>
<dbReference type="InterPro" id="IPR000719">
    <property type="entry name" value="Prot_kinase_dom"/>
</dbReference>
<evidence type="ECO:0000256" key="5">
    <source>
        <dbReference type="ARBA" id="ARBA00012513"/>
    </source>
</evidence>
<evidence type="ECO:0000256" key="7">
    <source>
        <dbReference type="ARBA" id="ARBA00022527"/>
    </source>
</evidence>
<dbReference type="OrthoDB" id="647974at2759"/>
<dbReference type="GO" id="GO:0004674">
    <property type="term" value="F:protein serine/threonine kinase activity"/>
    <property type="evidence" value="ECO:0007669"/>
    <property type="project" value="UniProtKB-KW"/>
</dbReference>
<dbReference type="FunFam" id="3.80.10.10:FF:000213">
    <property type="entry name" value="Tyrosine-sulfated glycopeptide receptor 1"/>
    <property type="match status" value="1"/>
</dbReference>
<evidence type="ECO:0000256" key="24">
    <source>
        <dbReference type="SAM" id="Phobius"/>
    </source>
</evidence>
<keyword evidence="12" id="KW-0732">Signal</keyword>
<dbReference type="SMART" id="SM00220">
    <property type="entry name" value="S_TKc"/>
    <property type="match status" value="1"/>
</dbReference>
<evidence type="ECO:0000256" key="15">
    <source>
        <dbReference type="ARBA" id="ARBA00022777"/>
    </source>
</evidence>
<keyword evidence="10" id="KW-0808">Transferase</keyword>
<evidence type="ECO:0000256" key="16">
    <source>
        <dbReference type="ARBA" id="ARBA00022840"/>
    </source>
</evidence>
<dbReference type="InterPro" id="IPR013210">
    <property type="entry name" value="LRR_N_plant-typ"/>
</dbReference>
<dbReference type="GO" id="GO:0005524">
    <property type="term" value="F:ATP binding"/>
    <property type="evidence" value="ECO:0007669"/>
    <property type="project" value="UniProtKB-UniRule"/>
</dbReference>
<dbReference type="Pfam" id="PF00560">
    <property type="entry name" value="LRR_1"/>
    <property type="match status" value="5"/>
</dbReference>
<reference evidence="26 27" key="1">
    <citation type="journal article" date="2016" name="Sci. Rep.">
        <title>The Dendrobium catenatum Lindl. genome sequence provides insights into polysaccharide synthase, floral development and adaptive evolution.</title>
        <authorList>
            <person name="Zhang G.Q."/>
            <person name="Xu Q."/>
            <person name="Bian C."/>
            <person name="Tsai W.C."/>
            <person name="Yeh C.M."/>
            <person name="Liu K.W."/>
            <person name="Yoshida K."/>
            <person name="Zhang L.S."/>
            <person name="Chang S.B."/>
            <person name="Chen F."/>
            <person name="Shi Y."/>
            <person name="Su Y.Y."/>
            <person name="Zhang Y.Q."/>
            <person name="Chen L.J."/>
            <person name="Yin Y."/>
            <person name="Lin M."/>
            <person name="Huang H."/>
            <person name="Deng H."/>
            <person name="Wang Z.W."/>
            <person name="Zhu S.L."/>
            <person name="Zhao X."/>
            <person name="Deng C."/>
            <person name="Niu S.C."/>
            <person name="Huang J."/>
            <person name="Wang M."/>
            <person name="Liu G.H."/>
            <person name="Yang H.J."/>
            <person name="Xiao X.J."/>
            <person name="Hsiao Y.Y."/>
            <person name="Wu W.L."/>
            <person name="Chen Y.Y."/>
            <person name="Mitsuda N."/>
            <person name="Ohme-Takagi M."/>
            <person name="Luo Y.B."/>
            <person name="Van de Peer Y."/>
            <person name="Liu Z.J."/>
        </authorList>
    </citation>
    <scope>NUCLEOTIDE SEQUENCE [LARGE SCALE GENOMIC DNA]</scope>
    <source>
        <tissue evidence="26">The whole plant</tissue>
    </source>
</reference>
<dbReference type="Pfam" id="PF23598">
    <property type="entry name" value="LRR_14"/>
    <property type="match status" value="1"/>
</dbReference>
<dbReference type="Gene3D" id="1.10.510.10">
    <property type="entry name" value="Transferase(Phosphotransferase) domain 1"/>
    <property type="match status" value="1"/>
</dbReference>
<dbReference type="SUPFAM" id="SSF56112">
    <property type="entry name" value="Protein kinase-like (PK-like)"/>
    <property type="match status" value="1"/>
</dbReference>
<keyword evidence="11 24" id="KW-0812">Transmembrane</keyword>
<keyword evidence="16 23" id="KW-0067">ATP-binding</keyword>
<feature type="binding site" evidence="23">
    <location>
        <position position="813"/>
    </location>
    <ligand>
        <name>ATP</name>
        <dbReference type="ChEBI" id="CHEBI:30616"/>
    </ligand>
</feature>
<evidence type="ECO:0000256" key="4">
    <source>
        <dbReference type="ARBA" id="ARBA00009592"/>
    </source>
</evidence>
<comment type="subcellular location">
    <subcellularLocation>
        <location evidence="1">Cell membrane</location>
        <topology evidence="1">Single-pass membrane protein</topology>
    </subcellularLocation>
    <subcellularLocation>
        <location evidence="2">Membrane</location>
        <topology evidence="2">Single-pass type I membrane protein</topology>
    </subcellularLocation>
</comment>
<dbReference type="SUPFAM" id="SSF52058">
    <property type="entry name" value="L domain-like"/>
    <property type="match status" value="2"/>
</dbReference>
<dbReference type="PROSITE" id="PS00107">
    <property type="entry name" value="PROTEIN_KINASE_ATP"/>
    <property type="match status" value="1"/>
</dbReference>
<proteinExistence type="inferred from homology"/>
<keyword evidence="27" id="KW-1185">Reference proteome</keyword>
<dbReference type="EMBL" id="KZ502668">
    <property type="protein sequence ID" value="PKU74772.1"/>
    <property type="molecule type" value="Genomic_DNA"/>
</dbReference>
<dbReference type="PROSITE" id="PS00108">
    <property type="entry name" value="PROTEIN_KINASE_ST"/>
    <property type="match status" value="1"/>
</dbReference>
<dbReference type="InterPro" id="IPR011009">
    <property type="entry name" value="Kinase-like_dom_sf"/>
</dbReference>
<evidence type="ECO:0000313" key="26">
    <source>
        <dbReference type="EMBL" id="PKU74772.1"/>
    </source>
</evidence>
<evidence type="ECO:0000259" key="25">
    <source>
        <dbReference type="PROSITE" id="PS50011"/>
    </source>
</evidence>
<dbReference type="EC" id="2.7.11.1" evidence="5"/>
<dbReference type="PANTHER" id="PTHR48056">
    <property type="entry name" value="LRR RECEPTOR-LIKE SERINE/THREONINE-PROTEIN KINASE-RELATED"/>
    <property type="match status" value="1"/>
</dbReference>
<dbReference type="Gene3D" id="3.80.10.10">
    <property type="entry name" value="Ribonuclease Inhibitor"/>
    <property type="match status" value="4"/>
</dbReference>
<keyword evidence="8" id="KW-0597">Phosphoprotein</keyword>
<reference evidence="26 27" key="2">
    <citation type="journal article" date="2017" name="Nature">
        <title>The Apostasia genome and the evolution of orchids.</title>
        <authorList>
            <person name="Zhang G.Q."/>
            <person name="Liu K.W."/>
            <person name="Li Z."/>
            <person name="Lohaus R."/>
            <person name="Hsiao Y.Y."/>
            <person name="Niu S.C."/>
            <person name="Wang J.Y."/>
            <person name="Lin Y.C."/>
            <person name="Xu Q."/>
            <person name="Chen L.J."/>
            <person name="Yoshida K."/>
            <person name="Fujiwara S."/>
            <person name="Wang Z.W."/>
            <person name="Zhang Y.Q."/>
            <person name="Mitsuda N."/>
            <person name="Wang M."/>
            <person name="Liu G.H."/>
            <person name="Pecoraro L."/>
            <person name="Huang H.X."/>
            <person name="Xiao X.J."/>
            <person name="Lin M."/>
            <person name="Wu X.Y."/>
            <person name="Wu W.L."/>
            <person name="Chen Y.Y."/>
            <person name="Chang S.B."/>
            <person name="Sakamoto S."/>
            <person name="Ohme-Takagi M."/>
            <person name="Yagi M."/>
            <person name="Zeng S.J."/>
            <person name="Shen C.Y."/>
            <person name="Yeh C.M."/>
            <person name="Luo Y.B."/>
            <person name="Tsai W.C."/>
            <person name="Van de Peer Y."/>
            <person name="Liu Z.J."/>
        </authorList>
    </citation>
    <scope>NUCLEOTIDE SEQUENCE [LARGE SCALE GENOMIC DNA]</scope>
    <source>
        <tissue evidence="26">The whole plant</tissue>
    </source>
</reference>
<evidence type="ECO:0000256" key="22">
    <source>
        <dbReference type="ARBA" id="ARBA00048679"/>
    </source>
</evidence>
<dbReference type="Pfam" id="PF00069">
    <property type="entry name" value="Pkinase"/>
    <property type="match status" value="1"/>
</dbReference>
<dbReference type="PANTHER" id="PTHR48056:SF18">
    <property type="entry name" value="NON-SPECIFIC SERINE_THREONINE PROTEIN KINASE"/>
    <property type="match status" value="1"/>
</dbReference>
<evidence type="ECO:0000256" key="3">
    <source>
        <dbReference type="ARBA" id="ARBA00008684"/>
    </source>
</evidence>
<dbReference type="FunFam" id="3.80.10.10:FF:000129">
    <property type="entry name" value="Leucine-rich repeat receptor-like kinase"/>
    <property type="match status" value="1"/>
</dbReference>
<dbReference type="InterPro" id="IPR050647">
    <property type="entry name" value="Plant_LRR-RLKs"/>
</dbReference>
<dbReference type="AlphaFoldDB" id="A0A2I0WGK1"/>
<dbReference type="InterPro" id="IPR017441">
    <property type="entry name" value="Protein_kinase_ATP_BS"/>
</dbReference>
<protein>
    <recommendedName>
        <fullName evidence="5">non-specific serine/threonine protein kinase</fullName>
        <ecNumber evidence="5">2.7.11.1</ecNumber>
    </recommendedName>
</protein>
<dbReference type="InterPro" id="IPR032675">
    <property type="entry name" value="LRR_dom_sf"/>
</dbReference>
<keyword evidence="18 24" id="KW-0472">Membrane</keyword>
<dbReference type="Gene3D" id="3.30.200.20">
    <property type="entry name" value="Phosphorylase Kinase, domain 1"/>
    <property type="match status" value="1"/>
</dbReference>
<gene>
    <name evidence="26" type="primary">PSYR1</name>
    <name evidence="26" type="ORF">MA16_Dca004963</name>
</gene>
<evidence type="ECO:0000256" key="21">
    <source>
        <dbReference type="ARBA" id="ARBA00047899"/>
    </source>
</evidence>
<evidence type="ECO:0000256" key="18">
    <source>
        <dbReference type="ARBA" id="ARBA00023136"/>
    </source>
</evidence>
<evidence type="ECO:0000256" key="19">
    <source>
        <dbReference type="ARBA" id="ARBA00023170"/>
    </source>
</evidence>
<dbReference type="InterPro" id="IPR055414">
    <property type="entry name" value="LRR_R13L4/SHOC2-like"/>
</dbReference>
<evidence type="ECO:0000256" key="20">
    <source>
        <dbReference type="ARBA" id="ARBA00023180"/>
    </source>
</evidence>
<accession>A0A2I0WGK1</accession>
<evidence type="ECO:0000256" key="13">
    <source>
        <dbReference type="ARBA" id="ARBA00022737"/>
    </source>
</evidence>
<comment type="similarity">
    <text evidence="3">Belongs to the protein kinase superfamily. Ser/Thr protein kinase family.</text>
</comment>
<dbReference type="PROSITE" id="PS51450">
    <property type="entry name" value="LRR"/>
    <property type="match status" value="2"/>
</dbReference>
<dbReference type="InterPro" id="IPR001611">
    <property type="entry name" value="Leu-rich_rpt"/>
</dbReference>
<dbReference type="GO" id="GO:0005886">
    <property type="term" value="C:plasma membrane"/>
    <property type="evidence" value="ECO:0007669"/>
    <property type="project" value="UniProtKB-SubCell"/>
</dbReference>
<keyword evidence="14 23" id="KW-0547">Nucleotide-binding</keyword>
<keyword evidence="7" id="KW-0723">Serine/threonine-protein kinase</keyword>
<dbReference type="InterPro" id="IPR003591">
    <property type="entry name" value="Leu-rich_rpt_typical-subtyp"/>
</dbReference>
<dbReference type="GO" id="GO:0033612">
    <property type="term" value="F:receptor serine/threonine kinase binding"/>
    <property type="evidence" value="ECO:0007669"/>
    <property type="project" value="TreeGrafter"/>
</dbReference>
<evidence type="ECO:0000313" key="27">
    <source>
        <dbReference type="Proteomes" id="UP000233837"/>
    </source>
</evidence>
<dbReference type="SUPFAM" id="SSF52047">
    <property type="entry name" value="RNI-like"/>
    <property type="match status" value="1"/>
</dbReference>
<dbReference type="Pfam" id="PF08263">
    <property type="entry name" value="LRRNT_2"/>
    <property type="match status" value="1"/>
</dbReference>
<comment type="catalytic activity">
    <reaction evidence="22">
        <text>L-seryl-[protein] + ATP = O-phospho-L-seryl-[protein] + ADP + H(+)</text>
        <dbReference type="Rhea" id="RHEA:17989"/>
        <dbReference type="Rhea" id="RHEA-COMP:9863"/>
        <dbReference type="Rhea" id="RHEA-COMP:11604"/>
        <dbReference type="ChEBI" id="CHEBI:15378"/>
        <dbReference type="ChEBI" id="CHEBI:29999"/>
        <dbReference type="ChEBI" id="CHEBI:30616"/>
        <dbReference type="ChEBI" id="CHEBI:83421"/>
        <dbReference type="ChEBI" id="CHEBI:456216"/>
        <dbReference type="EC" id="2.7.11.1"/>
    </reaction>
</comment>
<dbReference type="Proteomes" id="UP000233837">
    <property type="component" value="Unassembled WGS sequence"/>
</dbReference>
<keyword evidence="15" id="KW-0418">Kinase</keyword>
<comment type="similarity">
    <text evidence="4">Belongs to the RLP family.</text>
</comment>
<keyword evidence="17 24" id="KW-1133">Transmembrane helix</keyword>
<dbReference type="FunFam" id="3.80.10.10:FF:000041">
    <property type="entry name" value="LRR receptor-like serine/threonine-protein kinase ERECTA"/>
    <property type="match status" value="1"/>
</dbReference>
<evidence type="ECO:0000256" key="14">
    <source>
        <dbReference type="ARBA" id="ARBA00022741"/>
    </source>
</evidence>
<evidence type="ECO:0000256" key="8">
    <source>
        <dbReference type="ARBA" id="ARBA00022553"/>
    </source>
</evidence>
<evidence type="ECO:0000256" key="23">
    <source>
        <dbReference type="PROSITE-ProRule" id="PRU10141"/>
    </source>
</evidence>
<dbReference type="FunFam" id="1.10.510.10:FF:000309">
    <property type="entry name" value="Leucine-rich repeat receptor-like protein kinase"/>
    <property type="match status" value="1"/>
</dbReference>
<evidence type="ECO:0000256" key="10">
    <source>
        <dbReference type="ARBA" id="ARBA00022679"/>
    </source>
</evidence>
<evidence type="ECO:0000256" key="6">
    <source>
        <dbReference type="ARBA" id="ARBA00022475"/>
    </source>
</evidence>
<evidence type="ECO:0000256" key="9">
    <source>
        <dbReference type="ARBA" id="ARBA00022614"/>
    </source>
</evidence>
<keyword evidence="13" id="KW-0677">Repeat</keyword>
<sequence length="1066" mass="117325">MILFSYLEQPNSSKSSLHVFVLSYLILLVLLLFPIPHESCSPSERDSLLQFRSNLTFSFNNSRLSSWATIDDCCKWEGISCDGNGLVNEISLPTKGLGGSLSSSLAGLSHLTQLNLSYNQLTGNLPTEILLCPSLVVLDVSFNRLSGKLSMSPVGNFSLQVLNLSSNSFTGPFPSLGSLAGFLTAINASNNGFFGLFPSSICGLSPLLRTMDMSHNQFSLDIPPGLGSCLLLTEFQAGNNNLSGPIPEDLFDMTSMNLLSLPFNQLSGNIDGTIITKLTNLSFLELSNNQLSGELPASISQMPSLEQLLLNGNQLRGEIPPEIANCTKLKILNLRFNNLSGELAAVNFSSLSNLNMLDLGNNKFTGDIPASLYSLKSLKALRLAKNSLEGEIAPAMVELQALTYLSLSADGLKNITTALQILKDCKNLTAMILSKNFNKEAIPTNFEWADRYFQNLQVLGLGGCQLTGQVPLWLSKLSNLLALDLSENQLTGPVPTWLGSLPYLFYLDLSGNLLSGEIPPEITGLHALTMDHFESRINQSILQFPIFIKPVNGSGLQYNQLTELPPAIYLQNNTLHGMILPQIGQLKNLHVLDLSHNNFSGNIPVELCNLTNLEKLDLSTNHLNGEIPSTLNNLHFLALFNVANNNLEGPIPSGGQFDLFPPSSYEGNPRLCGAILLKHCSNHSGNENPRTTKHMNKKVLIGMAFAICFGGAFILIMSAFTILYIVKAQQRKYARTNKVKFIATSVSSFPNVPSGDSILVMVQNHGDLAKKNLSMSDILKATSNFDQENIIGSGGFGMVYKATAPDGSKLAIKRLSSEMCLMEREFRAEVEALSRAQHKNLVSLQGYCMHGSSWLLIYSYMENSSLDYWLHEMANSGLILDWPTRLKIACGTSQGICYIHETCQPHIVHRDIKSSNILLDEHFEAHVADFGLSRLILPYNTHVTTELVGTLGYIPPEYGQTWVATLRGDIYSFGVVLLELLTGRRPVELFKPKESAELVAWVKQMRYQGRQDQIFDLQLKGKGFDEQMLKVLEIACMCVNENPLKRPTIRDVVAWLENISADLRTK</sequence>
<organism evidence="26 27">
    <name type="scientific">Dendrobium catenatum</name>
    <dbReference type="NCBI Taxonomy" id="906689"/>
    <lineage>
        <taxon>Eukaryota</taxon>
        <taxon>Viridiplantae</taxon>
        <taxon>Streptophyta</taxon>
        <taxon>Embryophyta</taxon>
        <taxon>Tracheophyta</taxon>
        <taxon>Spermatophyta</taxon>
        <taxon>Magnoliopsida</taxon>
        <taxon>Liliopsida</taxon>
        <taxon>Asparagales</taxon>
        <taxon>Orchidaceae</taxon>
        <taxon>Epidendroideae</taxon>
        <taxon>Malaxideae</taxon>
        <taxon>Dendrobiinae</taxon>
        <taxon>Dendrobium</taxon>
    </lineage>
</organism>
<feature type="domain" description="Protein kinase" evidence="25">
    <location>
        <begin position="785"/>
        <end position="1056"/>
    </location>
</feature>
<feature type="transmembrane region" description="Helical" evidence="24">
    <location>
        <begin position="699"/>
        <end position="726"/>
    </location>
</feature>
<keyword evidence="9" id="KW-0433">Leucine-rich repeat</keyword>
<comment type="catalytic activity">
    <reaction evidence="21">
        <text>L-threonyl-[protein] + ATP = O-phospho-L-threonyl-[protein] + ADP + H(+)</text>
        <dbReference type="Rhea" id="RHEA:46608"/>
        <dbReference type="Rhea" id="RHEA-COMP:11060"/>
        <dbReference type="Rhea" id="RHEA-COMP:11605"/>
        <dbReference type="ChEBI" id="CHEBI:15378"/>
        <dbReference type="ChEBI" id="CHEBI:30013"/>
        <dbReference type="ChEBI" id="CHEBI:30616"/>
        <dbReference type="ChEBI" id="CHEBI:61977"/>
        <dbReference type="ChEBI" id="CHEBI:456216"/>
        <dbReference type="EC" id="2.7.11.1"/>
    </reaction>
</comment>
<evidence type="ECO:0000256" key="2">
    <source>
        <dbReference type="ARBA" id="ARBA00004479"/>
    </source>
</evidence>
<evidence type="ECO:0000256" key="12">
    <source>
        <dbReference type="ARBA" id="ARBA00022729"/>
    </source>
</evidence>
<name>A0A2I0WGK1_9ASPA</name>
<evidence type="ECO:0000256" key="17">
    <source>
        <dbReference type="ARBA" id="ARBA00022989"/>
    </source>
</evidence>
<dbReference type="PRINTS" id="PR00019">
    <property type="entry name" value="LEURICHRPT"/>
</dbReference>